<evidence type="ECO:0000313" key="1">
    <source>
        <dbReference type="EMBL" id="NED93698.1"/>
    </source>
</evidence>
<comment type="caution">
    <text evidence="1">The sequence shown here is derived from an EMBL/GenBank/DDBJ whole genome shotgun (WGS) entry which is preliminary data.</text>
</comment>
<dbReference type="AlphaFoldDB" id="A0A6N9YFM1"/>
<evidence type="ECO:0000313" key="2">
    <source>
        <dbReference type="Proteomes" id="UP000469185"/>
    </source>
</evidence>
<protein>
    <submittedName>
        <fullName evidence="1">Nuclear transport factor 2 family protein</fullName>
    </submittedName>
</protein>
<keyword evidence="2" id="KW-1185">Reference proteome</keyword>
<proteinExistence type="predicted"/>
<dbReference type="SUPFAM" id="SSF54427">
    <property type="entry name" value="NTF2-like"/>
    <property type="match status" value="1"/>
</dbReference>
<name>A0A6N9YFM1_9ACTN</name>
<dbReference type="EMBL" id="JAAGOB010000001">
    <property type="protein sequence ID" value="NED93698.1"/>
    <property type="molecule type" value="Genomic_DNA"/>
</dbReference>
<reference evidence="1 2" key="1">
    <citation type="submission" date="2020-02" db="EMBL/GenBank/DDBJ databases">
        <authorList>
            <person name="Li X.-J."/>
            <person name="Feng X.-M."/>
        </authorList>
    </citation>
    <scope>NUCLEOTIDE SEQUENCE [LARGE SCALE GENOMIC DNA]</scope>
    <source>
        <strain evidence="1 2">CGMCC 4.7225</strain>
    </source>
</reference>
<gene>
    <name evidence="1" type="ORF">G1H11_00025</name>
</gene>
<dbReference type="Gene3D" id="3.10.450.50">
    <property type="match status" value="1"/>
</dbReference>
<accession>A0A6N9YFM1</accession>
<sequence length="108" mass="11619">MTPQLPAPVQRFIDAVNAGDTDAFLDGFSGGGLVEDWGRVAVGREQIRLWSDREFVGAKGTITPTAVQAGPGEVTMDGDWSSNHFHGSSRFVFNYDDVGVTAMRITAD</sequence>
<organism evidence="1 2">
    <name type="scientific">Phytoactinopolyspora alkaliphila</name>
    <dbReference type="NCBI Taxonomy" id="1783498"/>
    <lineage>
        <taxon>Bacteria</taxon>
        <taxon>Bacillati</taxon>
        <taxon>Actinomycetota</taxon>
        <taxon>Actinomycetes</taxon>
        <taxon>Jiangellales</taxon>
        <taxon>Jiangellaceae</taxon>
        <taxon>Phytoactinopolyspora</taxon>
    </lineage>
</organism>
<dbReference type="InterPro" id="IPR032710">
    <property type="entry name" value="NTF2-like_dom_sf"/>
</dbReference>
<dbReference type="RefSeq" id="WP_163814899.1">
    <property type="nucleotide sequence ID" value="NZ_JAAGOB010000001.1"/>
</dbReference>
<dbReference type="Proteomes" id="UP000469185">
    <property type="component" value="Unassembled WGS sequence"/>
</dbReference>